<evidence type="ECO:0000313" key="10">
    <source>
        <dbReference type="Proteomes" id="UP000061839"/>
    </source>
</evidence>
<evidence type="ECO:0000256" key="5">
    <source>
        <dbReference type="ARBA" id="ARBA00023027"/>
    </source>
</evidence>
<comment type="similarity">
    <text evidence="1 6">Belongs to the L-aspartate dehydrogenase family.</text>
</comment>
<reference evidence="9 10" key="1">
    <citation type="journal article" date="2015" name="Genome Announc.">
        <title>Complete Genome Sequencing of Protease-Producing Novel Arthrobacter sp. Strain IHBB 11108 Using PacBio Single-Molecule Real-Time Sequencing Technology.</title>
        <authorList>
            <person name="Kiran S."/>
            <person name="Swarnkar M.K."/>
            <person name="Pal M."/>
            <person name="Thakur R."/>
            <person name="Tewari R."/>
            <person name="Singh A.K."/>
            <person name="Gulati A."/>
        </authorList>
    </citation>
    <scope>NUCLEOTIDE SEQUENCE [LARGE SCALE GENOMIC DNA]</scope>
    <source>
        <strain evidence="9 10">IHBB 11108</strain>
    </source>
</reference>
<dbReference type="SUPFAM" id="SSF55347">
    <property type="entry name" value="Glyceraldehyde-3-phosphate dehydrogenase-like, C-terminal domain"/>
    <property type="match status" value="1"/>
</dbReference>
<dbReference type="EC" id="1.4.1.21" evidence="6"/>
<evidence type="ECO:0000256" key="2">
    <source>
        <dbReference type="ARBA" id="ARBA00022642"/>
    </source>
</evidence>
<protein>
    <recommendedName>
        <fullName evidence="6">L-aspartate dehydrogenase</fullName>
        <ecNumber evidence="6">1.4.1.21</ecNumber>
    </recommendedName>
</protein>
<dbReference type="RefSeq" id="WP_045074290.1">
    <property type="nucleotide sequence ID" value="NZ_CP011005.1"/>
</dbReference>
<dbReference type="GO" id="GO:0051287">
    <property type="term" value="F:NAD binding"/>
    <property type="evidence" value="ECO:0007669"/>
    <property type="project" value="UniProtKB-UniRule"/>
</dbReference>
<accession>A0A0D4BYH7</accession>
<name>A0A0D4BYH7_9MICC</name>
<dbReference type="HAMAP" id="MF_01265">
    <property type="entry name" value="NadX"/>
    <property type="match status" value="1"/>
</dbReference>
<keyword evidence="3 6" id="KW-0521">NADP</keyword>
<comment type="catalytic activity">
    <reaction evidence="6">
        <text>L-aspartate + NAD(+) + H2O = oxaloacetate + NH4(+) + NADH + H(+)</text>
        <dbReference type="Rhea" id="RHEA:11788"/>
        <dbReference type="ChEBI" id="CHEBI:15377"/>
        <dbReference type="ChEBI" id="CHEBI:15378"/>
        <dbReference type="ChEBI" id="CHEBI:16452"/>
        <dbReference type="ChEBI" id="CHEBI:28938"/>
        <dbReference type="ChEBI" id="CHEBI:29991"/>
        <dbReference type="ChEBI" id="CHEBI:57540"/>
        <dbReference type="ChEBI" id="CHEBI:57945"/>
        <dbReference type="EC" id="1.4.1.21"/>
    </reaction>
</comment>
<dbReference type="EMBL" id="CP011005">
    <property type="protein sequence ID" value="AJT41151.1"/>
    <property type="molecule type" value="Genomic_DNA"/>
</dbReference>
<sequence length="264" mass="27508">MALNLAIVGDGAIATDLRGYLTAHQQLRLLGLLSRHELSAETQQQGVPRLSFEQVLESADVVVEAAGVKAVAEYGPRIIDAGKDFLVTSIGAFADSATRRAVLEGGPGRAFPTTGAIGGLDLLSAAAASGGIDWVQLETRKQPAALKQAWMSEQELEDLLDAVEPSIIFSGSPAEAITKFPASLNVAVALGLAVGDLAKVRVSLVADPAARLTEHLITASGGSGEYHFQIRNQPNPRQPSSSGLTARSLLAGLLRLAEPAGKFI</sequence>
<dbReference type="Gene3D" id="3.30.360.10">
    <property type="entry name" value="Dihydrodipicolinate Reductase, domain 2"/>
    <property type="match status" value="1"/>
</dbReference>
<comment type="pathway">
    <text evidence="6">Cofactor biosynthesis; NAD(+) biosynthesis; iminoaspartate from L-aspartate (dehydrogenase route): step 1/1.</text>
</comment>
<evidence type="ECO:0000256" key="1">
    <source>
        <dbReference type="ARBA" id="ARBA00008331"/>
    </source>
</evidence>
<keyword evidence="4 6" id="KW-0560">Oxidoreductase</keyword>
<dbReference type="HOGENOM" id="CLU_089550_0_0_11"/>
<evidence type="ECO:0000259" key="7">
    <source>
        <dbReference type="Pfam" id="PF01958"/>
    </source>
</evidence>
<dbReference type="PANTHER" id="PTHR31873:SF6">
    <property type="entry name" value="ASPARTATE DEHYDROGENASE DOMAIN-CONTAINING PROTEIN"/>
    <property type="match status" value="1"/>
</dbReference>
<dbReference type="GO" id="GO:0016639">
    <property type="term" value="F:oxidoreductase activity, acting on the CH-NH2 group of donors, NAD or NADP as acceptor"/>
    <property type="evidence" value="ECO:0007669"/>
    <property type="project" value="UniProtKB-UniRule"/>
</dbReference>
<dbReference type="STRING" id="1618207.UM93_05805"/>
<evidence type="ECO:0000256" key="3">
    <source>
        <dbReference type="ARBA" id="ARBA00022857"/>
    </source>
</evidence>
<dbReference type="PIRSF" id="PIRSF005227">
    <property type="entry name" value="Asp_dh_NAD_syn"/>
    <property type="match status" value="1"/>
</dbReference>
<comment type="miscellaneous">
    <text evidence="6">The iminoaspartate product is unstable in aqueous solution and can decompose to oxaloacetate and ammonia.</text>
</comment>
<dbReference type="GO" id="GO:0050661">
    <property type="term" value="F:NADP binding"/>
    <property type="evidence" value="ECO:0007669"/>
    <property type="project" value="UniProtKB-UniRule"/>
</dbReference>
<feature type="domain" description="Aspartate/homoserine dehydrogenase NAD-binding" evidence="8">
    <location>
        <begin position="9"/>
        <end position="103"/>
    </location>
</feature>
<evidence type="ECO:0000259" key="8">
    <source>
        <dbReference type="Pfam" id="PF03447"/>
    </source>
</evidence>
<keyword evidence="10" id="KW-1185">Reference proteome</keyword>
<feature type="binding site" evidence="6">
    <location>
        <position position="116"/>
    </location>
    <ligand>
        <name>NAD(+)</name>
        <dbReference type="ChEBI" id="CHEBI:57540"/>
    </ligand>
</feature>
<feature type="active site" evidence="6">
    <location>
        <position position="215"/>
    </location>
</feature>
<keyword evidence="2 6" id="KW-0662">Pyridine nucleotide biosynthesis</keyword>
<organism evidence="9 10">
    <name type="scientific">Psychromicrobium lacuslunae</name>
    <dbReference type="NCBI Taxonomy" id="1618207"/>
    <lineage>
        <taxon>Bacteria</taxon>
        <taxon>Bacillati</taxon>
        <taxon>Actinomycetota</taxon>
        <taxon>Actinomycetes</taxon>
        <taxon>Micrococcales</taxon>
        <taxon>Micrococcaceae</taxon>
        <taxon>Psychromicrobium</taxon>
    </lineage>
</organism>
<comment type="function">
    <text evidence="6">Specifically catalyzes the NAD or NADP-dependent dehydrogenation of L-aspartate to iminoaspartate.</text>
</comment>
<dbReference type="GO" id="GO:0009435">
    <property type="term" value="P:NAD+ biosynthetic process"/>
    <property type="evidence" value="ECO:0007669"/>
    <property type="project" value="UniProtKB-UniRule"/>
</dbReference>
<gene>
    <name evidence="6" type="primary">nadX</name>
    <name evidence="9" type="ORF">UM93_05805</name>
</gene>
<dbReference type="PATRIC" id="fig|1618207.4.peg.1177"/>
<evidence type="ECO:0000313" key="9">
    <source>
        <dbReference type="EMBL" id="AJT41151.1"/>
    </source>
</evidence>
<dbReference type="KEGG" id="ari:UM93_05805"/>
<evidence type="ECO:0000256" key="4">
    <source>
        <dbReference type="ARBA" id="ARBA00023002"/>
    </source>
</evidence>
<dbReference type="OrthoDB" id="4772942at2"/>
<dbReference type="Gene3D" id="3.40.50.720">
    <property type="entry name" value="NAD(P)-binding Rossmann-like Domain"/>
    <property type="match status" value="1"/>
</dbReference>
<dbReference type="InterPro" id="IPR005106">
    <property type="entry name" value="Asp/hSer_DH_NAD-bd"/>
</dbReference>
<dbReference type="PANTHER" id="PTHR31873">
    <property type="entry name" value="L-ASPARTATE DEHYDROGENASE-RELATED"/>
    <property type="match status" value="1"/>
</dbReference>
<dbReference type="InterPro" id="IPR036291">
    <property type="entry name" value="NAD(P)-bd_dom_sf"/>
</dbReference>
<proteinExistence type="inferred from homology"/>
<dbReference type="Pfam" id="PF03447">
    <property type="entry name" value="NAD_binding_3"/>
    <property type="match status" value="1"/>
</dbReference>
<dbReference type="InterPro" id="IPR020626">
    <property type="entry name" value="Asp_DH_prok"/>
</dbReference>
<evidence type="ECO:0000256" key="6">
    <source>
        <dbReference type="HAMAP-Rule" id="MF_01265"/>
    </source>
</evidence>
<dbReference type="UniPathway" id="UPA00253">
    <property type="reaction ID" value="UER00456"/>
</dbReference>
<dbReference type="InterPro" id="IPR002811">
    <property type="entry name" value="Asp_DH"/>
</dbReference>
<feature type="binding site" evidence="6">
    <location>
        <position position="185"/>
    </location>
    <ligand>
        <name>NAD(+)</name>
        <dbReference type="ChEBI" id="CHEBI:57540"/>
    </ligand>
</feature>
<dbReference type="Pfam" id="PF01958">
    <property type="entry name" value="Asp_DH_C"/>
    <property type="match status" value="1"/>
</dbReference>
<comment type="catalytic activity">
    <reaction evidence="6">
        <text>L-aspartate + NADP(+) + H2O = oxaloacetate + NH4(+) + NADPH + H(+)</text>
        <dbReference type="Rhea" id="RHEA:11784"/>
        <dbReference type="ChEBI" id="CHEBI:15377"/>
        <dbReference type="ChEBI" id="CHEBI:15378"/>
        <dbReference type="ChEBI" id="CHEBI:16452"/>
        <dbReference type="ChEBI" id="CHEBI:28938"/>
        <dbReference type="ChEBI" id="CHEBI:29991"/>
        <dbReference type="ChEBI" id="CHEBI:57783"/>
        <dbReference type="ChEBI" id="CHEBI:58349"/>
        <dbReference type="EC" id="1.4.1.21"/>
    </reaction>
</comment>
<dbReference type="Proteomes" id="UP000061839">
    <property type="component" value="Chromosome"/>
</dbReference>
<keyword evidence="5 6" id="KW-0520">NAD</keyword>
<dbReference type="AlphaFoldDB" id="A0A0D4BYH7"/>
<feature type="domain" description="Aspartate dehydrogenase" evidence="7">
    <location>
        <begin position="164"/>
        <end position="249"/>
    </location>
</feature>
<dbReference type="SUPFAM" id="SSF51735">
    <property type="entry name" value="NAD(P)-binding Rossmann-fold domains"/>
    <property type="match status" value="1"/>
</dbReference>
<dbReference type="GO" id="GO:0033735">
    <property type="term" value="F:aspartate dehydrogenase [NAD(P)+] activity"/>
    <property type="evidence" value="ECO:0007669"/>
    <property type="project" value="UniProtKB-EC"/>
</dbReference>
<dbReference type="InterPro" id="IPR011182">
    <property type="entry name" value="L-Asp_DH"/>
</dbReference>